<dbReference type="PROSITE" id="PS50879">
    <property type="entry name" value="RNASE_H_1"/>
    <property type="match status" value="1"/>
</dbReference>
<dbReference type="InterPro" id="IPR002156">
    <property type="entry name" value="RNaseH_domain"/>
</dbReference>
<feature type="domain" description="RNase H type-1" evidence="1">
    <location>
        <begin position="1"/>
        <end position="106"/>
    </location>
</feature>
<protein>
    <recommendedName>
        <fullName evidence="1">RNase H type-1 domain-containing protein</fullName>
    </recommendedName>
</protein>
<dbReference type="EMBL" id="JAJSOF020000015">
    <property type="protein sequence ID" value="KAJ4441281.1"/>
    <property type="molecule type" value="Genomic_DNA"/>
</dbReference>
<keyword evidence="3" id="KW-1185">Reference proteome</keyword>
<dbReference type="Gene3D" id="3.30.420.10">
    <property type="entry name" value="Ribonuclease H-like superfamily/Ribonuclease H"/>
    <property type="match status" value="1"/>
</dbReference>
<comment type="caution">
    <text evidence="2">The sequence shown here is derived from an EMBL/GenBank/DDBJ whole genome shotgun (WGS) entry which is preliminary data.</text>
</comment>
<dbReference type="Pfam" id="PF00075">
    <property type="entry name" value="RNase_H"/>
    <property type="match status" value="1"/>
</dbReference>
<proteinExistence type="predicted"/>
<dbReference type="SUPFAM" id="SSF53098">
    <property type="entry name" value="Ribonuclease H-like"/>
    <property type="match status" value="1"/>
</dbReference>
<dbReference type="Proteomes" id="UP001148838">
    <property type="component" value="Unassembled WGS sequence"/>
</dbReference>
<accession>A0ABQ8T455</accession>
<gene>
    <name evidence="2" type="ORF">ANN_11135</name>
</gene>
<dbReference type="InterPro" id="IPR036397">
    <property type="entry name" value="RNaseH_sf"/>
</dbReference>
<dbReference type="CDD" id="cd09276">
    <property type="entry name" value="Rnase_HI_RT_non_LTR"/>
    <property type="match status" value="1"/>
</dbReference>
<evidence type="ECO:0000313" key="2">
    <source>
        <dbReference type="EMBL" id="KAJ4441281.1"/>
    </source>
</evidence>
<sequence>MEIYTEARRLDNECSVFQAELLGIQMAVDWIQQQSKDKISYAIHVDSQAALFAIANKRTTQPIAVYNRKKIITLKKSTNISLNWVRGHTGIRGNERADYLAKIAAIYKSSIAYNSISMSRAKQLLENYYINIWNATYINSEVAHNTKQFIPSIHHRLSLSLWPNYIITQFLTNHGCFRTFLHRINKAPSPLYNCPEKSPQTARHLLTECSLYSRDRPRVLTTQTLPQILKFYINTVAVTNFISNIFRTLQE</sequence>
<organism evidence="2 3">
    <name type="scientific">Periplaneta americana</name>
    <name type="common">American cockroach</name>
    <name type="synonym">Blatta americana</name>
    <dbReference type="NCBI Taxonomy" id="6978"/>
    <lineage>
        <taxon>Eukaryota</taxon>
        <taxon>Metazoa</taxon>
        <taxon>Ecdysozoa</taxon>
        <taxon>Arthropoda</taxon>
        <taxon>Hexapoda</taxon>
        <taxon>Insecta</taxon>
        <taxon>Pterygota</taxon>
        <taxon>Neoptera</taxon>
        <taxon>Polyneoptera</taxon>
        <taxon>Dictyoptera</taxon>
        <taxon>Blattodea</taxon>
        <taxon>Blattoidea</taxon>
        <taxon>Blattidae</taxon>
        <taxon>Blattinae</taxon>
        <taxon>Periplaneta</taxon>
    </lineage>
</organism>
<reference evidence="2 3" key="1">
    <citation type="journal article" date="2022" name="Allergy">
        <title>Genome assembly and annotation of Periplaneta americana reveal a comprehensive cockroach allergen profile.</title>
        <authorList>
            <person name="Wang L."/>
            <person name="Xiong Q."/>
            <person name="Saelim N."/>
            <person name="Wang L."/>
            <person name="Nong W."/>
            <person name="Wan A.T."/>
            <person name="Shi M."/>
            <person name="Liu X."/>
            <person name="Cao Q."/>
            <person name="Hui J.H.L."/>
            <person name="Sookrung N."/>
            <person name="Leung T.F."/>
            <person name="Tungtrongchitr A."/>
            <person name="Tsui S.K.W."/>
        </authorList>
    </citation>
    <scope>NUCLEOTIDE SEQUENCE [LARGE SCALE GENOMIC DNA]</scope>
    <source>
        <strain evidence="2">PWHHKU_190912</strain>
    </source>
</reference>
<dbReference type="InterPro" id="IPR012337">
    <property type="entry name" value="RNaseH-like_sf"/>
</dbReference>
<evidence type="ECO:0000313" key="3">
    <source>
        <dbReference type="Proteomes" id="UP001148838"/>
    </source>
</evidence>
<name>A0ABQ8T455_PERAM</name>
<evidence type="ECO:0000259" key="1">
    <source>
        <dbReference type="PROSITE" id="PS50879"/>
    </source>
</evidence>